<reference evidence="1 2" key="1">
    <citation type="journal article" date="2018" name="Nature">
        <title>A major lineage of non-tailed dsDNA viruses as unrecognized killers of marine bacteria.</title>
        <authorList>
            <person name="Kauffman K.M."/>
            <person name="Hussain F.A."/>
            <person name="Yang J."/>
            <person name="Arevalo P."/>
            <person name="Brown J.M."/>
            <person name="Chang W.K."/>
            <person name="VanInsberghe D."/>
            <person name="Elsherbini J."/>
            <person name="Sharma R.S."/>
            <person name="Cutler M.B."/>
            <person name="Kelly L."/>
            <person name="Polz M.F."/>
        </authorList>
    </citation>
    <scope>NUCLEOTIDE SEQUENCE [LARGE SCALE GENOMIC DNA]</scope>
    <source>
        <strain evidence="1 2">10N.222.46.E12</strain>
    </source>
</reference>
<gene>
    <name evidence="1" type="ORF">BCS90_24505</name>
</gene>
<dbReference type="EMBL" id="CP170592">
    <property type="protein sequence ID" value="XNH96931.1"/>
    <property type="molecule type" value="Genomic_DNA"/>
</dbReference>
<evidence type="ECO:0000313" key="2">
    <source>
        <dbReference type="Proteomes" id="UP000235310"/>
    </source>
</evidence>
<accession>A0ACD5G4Y2</accession>
<keyword evidence="1" id="KW-0614">Plasmid</keyword>
<organism evidence="1 2">
    <name type="scientific">Vibrio cyclitrophicus</name>
    <dbReference type="NCBI Taxonomy" id="47951"/>
    <lineage>
        <taxon>Bacteria</taxon>
        <taxon>Pseudomonadati</taxon>
        <taxon>Pseudomonadota</taxon>
        <taxon>Gammaproteobacteria</taxon>
        <taxon>Vibrionales</taxon>
        <taxon>Vibrionaceae</taxon>
        <taxon>Vibrio</taxon>
    </lineage>
</organism>
<name>A0ACD5G4Y2_9VIBR</name>
<sequence>MIVVVAHRRPLPIISDIQGLSNNPKERAIELAPFLIHRKKGSVSVRFLSIRSNVDANVFSDISNYKVASGRLGIIGCGALGLTIADQLARAGHTDITLWDMDCLEAHNSARHICTHSTYDIPHAITKSYLVGKHIESLSQDQKKILR</sequence>
<dbReference type="Proteomes" id="UP000235310">
    <property type="component" value="Plasmid unnamed2"/>
</dbReference>
<protein>
    <submittedName>
        <fullName evidence="1">ThiF family adenylyltransferase</fullName>
    </submittedName>
</protein>
<evidence type="ECO:0000313" key="1">
    <source>
        <dbReference type="EMBL" id="XNH96931.1"/>
    </source>
</evidence>
<geneLocation type="plasmid" evidence="1 2">
    <name>unnamed2</name>
</geneLocation>
<keyword evidence="1" id="KW-0548">Nucleotidyltransferase</keyword>
<proteinExistence type="predicted"/>
<keyword evidence="1" id="KW-0808">Transferase</keyword>